<evidence type="ECO:0000259" key="1">
    <source>
        <dbReference type="Pfam" id="PF00535"/>
    </source>
</evidence>
<organism evidence="2 3">
    <name type="scientific">Sphingobacterium puteale</name>
    <dbReference type="NCBI Taxonomy" id="2420510"/>
    <lineage>
        <taxon>Bacteria</taxon>
        <taxon>Pseudomonadati</taxon>
        <taxon>Bacteroidota</taxon>
        <taxon>Sphingobacteriia</taxon>
        <taxon>Sphingobacteriales</taxon>
        <taxon>Sphingobacteriaceae</taxon>
        <taxon>Sphingobacterium</taxon>
    </lineage>
</organism>
<dbReference type="OrthoDB" id="9788101at2"/>
<dbReference type="PANTHER" id="PTHR22916:SF67">
    <property type="entry name" value="COLANIC ACID BIOSYNTHESIS GLYCOSYL TRANSFERASE WCAE-RELATED"/>
    <property type="match status" value="1"/>
</dbReference>
<gene>
    <name evidence="2" type="ORF">D7322_00330</name>
</gene>
<dbReference type="PANTHER" id="PTHR22916">
    <property type="entry name" value="GLYCOSYLTRANSFERASE"/>
    <property type="match status" value="1"/>
</dbReference>
<keyword evidence="2" id="KW-0808">Transferase</keyword>
<sequence length="309" mass="36305">MFFIFVINLIAKVAVYSRKRRITSLDKKYKNIKFSVITINYNNRKGLDSTVQSVINQTYRDFEFIVIDGDSDDGSQETLAAYHDRIDRIVSEPDEGVYDAMNKGIMLATGDYLIFMNSGDTFYDDGTLAIYDEWVDGKGDVYYGNTLGLYNSGESLNVIQPAQLTLSFWLFSSLNHQSTAIKRTLFSQYGFYDLRFKITSDWQFFMNLFFQHQCSFIYIDEFLAKYDLHGISSDSSHAVGHTRERENFIENSYPHFWHEYIALKKIRYPENKSRRLIHFEHLQQSRISYRLLKSFMDILLLFSPLKKEK</sequence>
<dbReference type="Pfam" id="PF00535">
    <property type="entry name" value="Glycos_transf_2"/>
    <property type="match status" value="1"/>
</dbReference>
<dbReference type="SUPFAM" id="SSF53448">
    <property type="entry name" value="Nucleotide-diphospho-sugar transferases"/>
    <property type="match status" value="1"/>
</dbReference>
<evidence type="ECO:0000313" key="3">
    <source>
        <dbReference type="Proteomes" id="UP000282423"/>
    </source>
</evidence>
<dbReference type="Proteomes" id="UP000282423">
    <property type="component" value="Unassembled WGS sequence"/>
</dbReference>
<reference evidence="2 3" key="1">
    <citation type="submission" date="2018-10" db="EMBL/GenBank/DDBJ databases">
        <title>Sphingobacterium sp. M05W1-28.</title>
        <authorList>
            <person name="Cai H."/>
        </authorList>
    </citation>
    <scope>NUCLEOTIDE SEQUENCE [LARGE SCALE GENOMIC DNA]</scope>
    <source>
        <strain evidence="2 3">M05W1-28</strain>
    </source>
</reference>
<comment type="caution">
    <text evidence="2">The sequence shown here is derived from an EMBL/GenBank/DDBJ whole genome shotgun (WGS) entry which is preliminary data.</text>
</comment>
<dbReference type="InterPro" id="IPR001173">
    <property type="entry name" value="Glyco_trans_2-like"/>
</dbReference>
<dbReference type="GO" id="GO:0016758">
    <property type="term" value="F:hexosyltransferase activity"/>
    <property type="evidence" value="ECO:0007669"/>
    <property type="project" value="UniProtKB-ARBA"/>
</dbReference>
<evidence type="ECO:0000313" key="2">
    <source>
        <dbReference type="EMBL" id="RKO73164.1"/>
    </source>
</evidence>
<dbReference type="EMBL" id="RBWS01000001">
    <property type="protein sequence ID" value="RKO73164.1"/>
    <property type="molecule type" value="Genomic_DNA"/>
</dbReference>
<proteinExistence type="predicted"/>
<accession>A0A420W3Q8</accession>
<dbReference type="AlphaFoldDB" id="A0A420W3Q8"/>
<feature type="domain" description="Glycosyltransferase 2-like" evidence="1">
    <location>
        <begin position="35"/>
        <end position="147"/>
    </location>
</feature>
<keyword evidence="3" id="KW-1185">Reference proteome</keyword>
<name>A0A420W3Q8_9SPHI</name>
<dbReference type="Gene3D" id="3.90.550.10">
    <property type="entry name" value="Spore Coat Polysaccharide Biosynthesis Protein SpsA, Chain A"/>
    <property type="match status" value="1"/>
</dbReference>
<dbReference type="InterPro" id="IPR029044">
    <property type="entry name" value="Nucleotide-diphossugar_trans"/>
</dbReference>
<protein>
    <submittedName>
        <fullName evidence="2">Glycosyltransferase</fullName>
    </submittedName>
</protein>
<dbReference type="CDD" id="cd06433">
    <property type="entry name" value="GT_2_WfgS_like"/>
    <property type="match status" value="1"/>
</dbReference>